<proteinExistence type="predicted"/>
<organism evidence="2 3">
    <name type="scientific">Actinokineospora iranica</name>
    <dbReference type="NCBI Taxonomy" id="1271860"/>
    <lineage>
        <taxon>Bacteria</taxon>
        <taxon>Bacillati</taxon>
        <taxon>Actinomycetota</taxon>
        <taxon>Actinomycetes</taxon>
        <taxon>Pseudonocardiales</taxon>
        <taxon>Pseudonocardiaceae</taxon>
        <taxon>Actinokineospora</taxon>
    </lineage>
</organism>
<feature type="domain" description="DUF6801" evidence="1">
    <location>
        <begin position="45"/>
        <end position="196"/>
    </location>
</feature>
<evidence type="ECO:0000313" key="2">
    <source>
        <dbReference type="EMBL" id="SDD02111.1"/>
    </source>
</evidence>
<reference evidence="3" key="1">
    <citation type="submission" date="2016-10" db="EMBL/GenBank/DDBJ databases">
        <authorList>
            <person name="Varghese N."/>
            <person name="Submissions S."/>
        </authorList>
    </citation>
    <scope>NUCLEOTIDE SEQUENCE [LARGE SCALE GENOMIC DNA]</scope>
    <source>
        <strain evidence="3">IBRC-M 10403</strain>
    </source>
</reference>
<feature type="domain" description="DUF6801" evidence="1">
    <location>
        <begin position="217"/>
        <end position="372"/>
    </location>
</feature>
<keyword evidence="3" id="KW-1185">Reference proteome</keyword>
<gene>
    <name evidence="2" type="ORF">SAMN05216174_106267</name>
</gene>
<protein>
    <recommendedName>
        <fullName evidence="1">DUF6801 domain-containing protein</fullName>
    </recommendedName>
</protein>
<evidence type="ECO:0000259" key="1">
    <source>
        <dbReference type="Pfam" id="PF20611"/>
    </source>
</evidence>
<dbReference type="RefSeq" id="WP_139190705.1">
    <property type="nucleotide sequence ID" value="NZ_FMZZ01000006.1"/>
</dbReference>
<sequence>MRTILGGAPRRVLTAVAAGVLAVGAMGFAGAGTSSAASLPLGSACSFPLIGTQAVAAEIEAAVPASLPVGQPTPMFDVKATITFPAEVAQGLNLLGATTIEGSIAAAMTVTAPKTTVPVEVSLKLEKTPVPSSGAFEVVVTGQAPSLTFSRPGKGQITVGDLATTLTPRTSSGTPTGLGTFESPCEQGPGQNNTLAKFKIKGGPVPPPPVETKKVVYGCAFPLSGERTVDMAVAVRFPASAKVGDTVQGTDLSVVATLDIEIVRVLSLVRATTIEGTTTAQAEIDTNGAVAAADLPFTIPPTAVPTDSALDLPLTGAEFPAFTAHEAGTVKISLGDTFTGQWTPRRADGSETGLGTFSTPCRLTDGQDPTLATISVG</sequence>
<dbReference type="OrthoDB" id="4863392at2"/>
<accession>A0A1G6RCE7</accession>
<dbReference type="AlphaFoldDB" id="A0A1G6RCE7"/>
<dbReference type="InterPro" id="IPR046542">
    <property type="entry name" value="DUF6801"/>
</dbReference>
<dbReference type="EMBL" id="FMZZ01000006">
    <property type="protein sequence ID" value="SDD02111.1"/>
    <property type="molecule type" value="Genomic_DNA"/>
</dbReference>
<dbReference type="Pfam" id="PF20611">
    <property type="entry name" value="DUF6801"/>
    <property type="match status" value="2"/>
</dbReference>
<name>A0A1G6RCE7_9PSEU</name>
<dbReference type="Proteomes" id="UP000199501">
    <property type="component" value="Unassembled WGS sequence"/>
</dbReference>
<evidence type="ECO:0000313" key="3">
    <source>
        <dbReference type="Proteomes" id="UP000199501"/>
    </source>
</evidence>